<dbReference type="GO" id="GO:0016787">
    <property type="term" value="F:hydrolase activity"/>
    <property type="evidence" value="ECO:0007669"/>
    <property type="project" value="InterPro"/>
</dbReference>
<feature type="region of interest" description="Disordered" evidence="1">
    <location>
        <begin position="182"/>
        <end position="206"/>
    </location>
</feature>
<reference evidence="3" key="2">
    <citation type="journal article" date="2021" name="PeerJ">
        <title>Extensive microbial diversity within the chicken gut microbiome revealed by metagenomics and culture.</title>
        <authorList>
            <person name="Gilroy R."/>
            <person name="Ravi A."/>
            <person name="Getino M."/>
            <person name="Pursley I."/>
            <person name="Horton D.L."/>
            <person name="Alikhan N.F."/>
            <person name="Baker D."/>
            <person name="Gharbi K."/>
            <person name="Hall N."/>
            <person name="Watson M."/>
            <person name="Adriaenssens E.M."/>
            <person name="Foster-Nyarko E."/>
            <person name="Jarju S."/>
            <person name="Secka A."/>
            <person name="Antonio M."/>
            <person name="Oren A."/>
            <person name="Chaudhuri R.R."/>
            <person name="La Ragione R."/>
            <person name="Hildebrand F."/>
            <person name="Pallen M.J."/>
        </authorList>
    </citation>
    <scope>NUCLEOTIDE SEQUENCE</scope>
    <source>
        <strain evidence="3">ChiSxjej2B14-6234</strain>
    </source>
</reference>
<evidence type="ECO:0000256" key="1">
    <source>
        <dbReference type="SAM" id="MobiDB-lite"/>
    </source>
</evidence>
<sequence>MIFYTADLHFGSDRTLRRDARPFADVREMDERLIENWNATVSPEDTVYVVGDIGAHDAPIPARQLRRLVGHKHLVRGNHDMGLPGQEALFEFFETVTDLLEIDDGDAHVLLCHYPVVRLSGLMVHGHLHAVRGEGYRALCGLPRALNAGVDVNGYRPVGLSELIEHNRRFYGDPLRGAHGSQGARRGGWGPCFLPLPQRPNSGERT</sequence>
<feature type="domain" description="Calcineurin-like phosphoesterase" evidence="2">
    <location>
        <begin position="4"/>
        <end position="127"/>
    </location>
</feature>
<evidence type="ECO:0000313" key="4">
    <source>
        <dbReference type="Proteomes" id="UP000886887"/>
    </source>
</evidence>
<dbReference type="AlphaFoldDB" id="A0A9D0ZBQ3"/>
<dbReference type="EMBL" id="DVFJ01000013">
    <property type="protein sequence ID" value="HIQ71473.1"/>
    <property type="molecule type" value="Genomic_DNA"/>
</dbReference>
<dbReference type="SUPFAM" id="SSF56300">
    <property type="entry name" value="Metallo-dependent phosphatases"/>
    <property type="match status" value="1"/>
</dbReference>
<dbReference type="Proteomes" id="UP000886887">
    <property type="component" value="Unassembled WGS sequence"/>
</dbReference>
<reference evidence="3" key="1">
    <citation type="submission" date="2020-10" db="EMBL/GenBank/DDBJ databases">
        <authorList>
            <person name="Gilroy R."/>
        </authorList>
    </citation>
    <scope>NUCLEOTIDE SEQUENCE</scope>
    <source>
        <strain evidence="3">ChiSxjej2B14-6234</strain>
    </source>
</reference>
<accession>A0A9D0ZBQ3</accession>
<dbReference type="Pfam" id="PF00149">
    <property type="entry name" value="Metallophos"/>
    <property type="match status" value="1"/>
</dbReference>
<protein>
    <submittedName>
        <fullName evidence="3">Metallophosphoesterase</fullName>
    </submittedName>
</protein>
<gene>
    <name evidence="3" type="ORF">IAB73_04600</name>
</gene>
<proteinExistence type="predicted"/>
<organism evidence="3 4">
    <name type="scientific">Candidatus Onthenecus intestinigallinarum</name>
    <dbReference type="NCBI Taxonomy" id="2840875"/>
    <lineage>
        <taxon>Bacteria</taxon>
        <taxon>Bacillati</taxon>
        <taxon>Bacillota</taxon>
        <taxon>Clostridia</taxon>
        <taxon>Eubacteriales</taxon>
        <taxon>Candidatus Onthenecus</taxon>
    </lineage>
</organism>
<evidence type="ECO:0000313" key="3">
    <source>
        <dbReference type="EMBL" id="HIQ71473.1"/>
    </source>
</evidence>
<dbReference type="InterPro" id="IPR029052">
    <property type="entry name" value="Metallo-depent_PP-like"/>
</dbReference>
<evidence type="ECO:0000259" key="2">
    <source>
        <dbReference type="Pfam" id="PF00149"/>
    </source>
</evidence>
<dbReference type="InterPro" id="IPR004843">
    <property type="entry name" value="Calcineurin-like_PHP"/>
</dbReference>
<name>A0A9D0ZBQ3_9FIRM</name>
<comment type="caution">
    <text evidence="3">The sequence shown here is derived from an EMBL/GenBank/DDBJ whole genome shotgun (WGS) entry which is preliminary data.</text>
</comment>
<dbReference type="Gene3D" id="3.60.21.10">
    <property type="match status" value="1"/>
</dbReference>